<evidence type="ECO:0000313" key="1">
    <source>
        <dbReference type="EMBL" id="MEE2051305.1"/>
    </source>
</evidence>
<dbReference type="EMBL" id="JAUUCC010000027">
    <property type="protein sequence ID" value="MEE2051305.1"/>
    <property type="molecule type" value="Genomic_DNA"/>
</dbReference>
<organism evidence="1 2">
    <name type="scientific">Nocardiopsis tropica</name>
    <dbReference type="NCBI Taxonomy" id="109330"/>
    <lineage>
        <taxon>Bacteria</taxon>
        <taxon>Bacillati</taxon>
        <taxon>Actinomycetota</taxon>
        <taxon>Actinomycetes</taxon>
        <taxon>Streptosporangiales</taxon>
        <taxon>Nocardiopsidaceae</taxon>
        <taxon>Nocardiopsis</taxon>
    </lineage>
</organism>
<comment type="caution">
    <text evidence="1">The sequence shown here is derived from an EMBL/GenBank/DDBJ whole genome shotgun (WGS) entry which is preliminary data.</text>
</comment>
<name>A0ABU7KPS4_9ACTN</name>
<dbReference type="Proteomes" id="UP001348641">
    <property type="component" value="Unassembled WGS sequence"/>
</dbReference>
<dbReference type="RefSeq" id="WP_330158450.1">
    <property type="nucleotide sequence ID" value="NZ_BAAAJA010000008.1"/>
</dbReference>
<evidence type="ECO:0008006" key="3">
    <source>
        <dbReference type="Google" id="ProtNLM"/>
    </source>
</evidence>
<accession>A0ABU7KPS4</accession>
<proteinExistence type="predicted"/>
<reference evidence="1 2" key="1">
    <citation type="submission" date="2023-07" db="EMBL/GenBank/DDBJ databases">
        <authorList>
            <person name="Girao M."/>
            <person name="Carvalho M.F."/>
        </authorList>
    </citation>
    <scope>NUCLEOTIDE SEQUENCE [LARGE SCALE GENOMIC DNA]</scope>
    <source>
        <strain evidence="1 2">66/93</strain>
    </source>
</reference>
<sequence>MTAAPTACGSSEPTLDGMVTNAEVMCEESVGRELDAAVEISDSQATVAAPDAWTYEATGTVDYEDEAGPVRASYTRTIATDESGEEWTLQDLTIE</sequence>
<protein>
    <recommendedName>
        <fullName evidence="3">Lipoprotein</fullName>
    </recommendedName>
</protein>
<gene>
    <name evidence="1" type="ORF">Q8A49_12460</name>
</gene>
<evidence type="ECO:0000313" key="2">
    <source>
        <dbReference type="Proteomes" id="UP001348641"/>
    </source>
</evidence>